<comment type="caution">
    <text evidence="1">The sequence shown here is derived from an EMBL/GenBank/DDBJ whole genome shotgun (WGS) entry which is preliminary data.</text>
</comment>
<dbReference type="Proteomes" id="UP000599578">
    <property type="component" value="Unassembled WGS sequence"/>
</dbReference>
<evidence type="ECO:0000313" key="1">
    <source>
        <dbReference type="EMBL" id="GGO83835.1"/>
    </source>
</evidence>
<proteinExistence type="predicted"/>
<reference evidence="1 2" key="1">
    <citation type="journal article" date="2014" name="Int. J. Syst. Evol. Microbiol.">
        <title>Complete genome sequence of Corynebacterium casei LMG S-19264T (=DSM 44701T), isolated from a smear-ripened cheese.</title>
        <authorList>
            <consortium name="US DOE Joint Genome Institute (JGI-PGF)"/>
            <person name="Walter F."/>
            <person name="Albersmeier A."/>
            <person name="Kalinowski J."/>
            <person name="Ruckert C."/>
        </authorList>
    </citation>
    <scope>NUCLEOTIDE SEQUENCE [LARGE SCALE GENOMIC DNA]</scope>
    <source>
        <strain evidence="1 2">CGMCC 1.7286</strain>
    </source>
</reference>
<evidence type="ECO:0000313" key="2">
    <source>
        <dbReference type="Proteomes" id="UP000599578"/>
    </source>
</evidence>
<protein>
    <submittedName>
        <fullName evidence="1">Uncharacterized protein</fullName>
    </submittedName>
</protein>
<dbReference type="NCBIfam" id="NF043066">
    <property type="entry name" value="ETEC_3214_dom"/>
    <property type="match status" value="1"/>
</dbReference>
<name>A0A918DVH9_9GAMM</name>
<dbReference type="InterPro" id="IPR050010">
    <property type="entry name" value="ETEC_3214_dom"/>
</dbReference>
<organism evidence="1 2">
    <name type="scientific">Marinobacterium nitratireducens</name>
    <dbReference type="NCBI Taxonomy" id="518897"/>
    <lineage>
        <taxon>Bacteria</taxon>
        <taxon>Pseudomonadati</taxon>
        <taxon>Pseudomonadota</taxon>
        <taxon>Gammaproteobacteria</taxon>
        <taxon>Oceanospirillales</taxon>
        <taxon>Oceanospirillaceae</taxon>
        <taxon>Marinobacterium</taxon>
    </lineage>
</organism>
<dbReference type="RefSeq" id="WP_188861305.1">
    <property type="nucleotide sequence ID" value="NZ_BMLT01000007.1"/>
</dbReference>
<sequence length="209" mass="24056">MSDPIVLSIAKSILAPAIKLFGLVFKTIRRPSFTYKRAPKNLFEHVKPGVSIDSVKEILGTPNQKSENQYRYVFSDACVQVDFNDHSSVNAVSVGLANISFWKRFQVWPINDLVLGKTTFAKIIDPDDEIHFDSSSKFYHFYVIKSYGFPGFYWNYAVGVLECPRVSTDKYHWSPELDQRSEIPPKMKVNWVCVTNLDEPPYFSYFGFI</sequence>
<gene>
    <name evidence="1" type="ORF">GCM10011348_28660</name>
</gene>
<keyword evidence="2" id="KW-1185">Reference proteome</keyword>
<dbReference type="AlphaFoldDB" id="A0A918DVH9"/>
<dbReference type="EMBL" id="BMLT01000007">
    <property type="protein sequence ID" value="GGO83835.1"/>
    <property type="molecule type" value="Genomic_DNA"/>
</dbReference>
<accession>A0A918DVH9</accession>